<comment type="similarity">
    <text evidence="1">Belongs to the small GTPase superfamily. Rho family.</text>
</comment>
<dbReference type="GO" id="GO:0003924">
    <property type="term" value="F:GTPase activity"/>
    <property type="evidence" value="ECO:0007669"/>
    <property type="project" value="InterPro"/>
</dbReference>
<dbReference type="PROSITE" id="PS51421">
    <property type="entry name" value="RAS"/>
    <property type="match status" value="1"/>
</dbReference>
<dbReference type="GO" id="GO:0022412">
    <property type="term" value="P:cellular process involved in reproduction in multicellular organism"/>
    <property type="evidence" value="ECO:0007669"/>
    <property type="project" value="UniProtKB-ARBA"/>
</dbReference>
<evidence type="ECO:0008006" key="7">
    <source>
        <dbReference type="Google" id="ProtNLM"/>
    </source>
</evidence>
<dbReference type="InterPro" id="IPR005225">
    <property type="entry name" value="Small_GTP-bd"/>
</dbReference>
<dbReference type="VEuPathDB" id="VectorBase:AMEM012498"/>
<proteinExistence type="inferred from homology"/>
<sequence>MVFFLSTYFSIFQVELALWDTAGQEDYDRLRPLSYPDTDVILMCFSVDSPDSLENIPEKWTPEVKHFCPNVPIILVGNKKDLRNDPHTIKELAKMKQEPVKPQEGRAMAEKINAFAYLECSAKSKEGVREVFETATRAALQVKKKKKSKCVLL</sequence>
<dbReference type="STRING" id="30066.A0A182VC84"/>
<dbReference type="GO" id="GO:0005525">
    <property type="term" value="F:GTP binding"/>
    <property type="evidence" value="ECO:0007669"/>
    <property type="project" value="UniProtKB-KW"/>
</dbReference>
<keyword evidence="4" id="KW-0732">Signal</keyword>
<accession>A0A182VC84</accession>
<feature type="chain" id="PRO_5008139617" description="Ras-like GTP-binding protein Rho1" evidence="4">
    <location>
        <begin position="18"/>
        <end position="153"/>
    </location>
</feature>
<keyword evidence="2" id="KW-0547">Nucleotide-binding</keyword>
<dbReference type="AlphaFoldDB" id="A0A182VC84"/>
<evidence type="ECO:0000313" key="6">
    <source>
        <dbReference type="Proteomes" id="UP000075903"/>
    </source>
</evidence>
<evidence type="ECO:0000313" key="5">
    <source>
        <dbReference type="EnsemblMetazoa" id="AMEM012498-PA"/>
    </source>
</evidence>
<dbReference type="NCBIfam" id="TIGR00231">
    <property type="entry name" value="small_GTP"/>
    <property type="match status" value="1"/>
</dbReference>
<dbReference type="SMART" id="SM00174">
    <property type="entry name" value="RHO"/>
    <property type="match status" value="1"/>
</dbReference>
<dbReference type="SUPFAM" id="SSF52540">
    <property type="entry name" value="P-loop containing nucleoside triphosphate hydrolases"/>
    <property type="match status" value="1"/>
</dbReference>
<reference evidence="5" key="1">
    <citation type="submission" date="2020-05" db="UniProtKB">
        <authorList>
            <consortium name="EnsemblMetazoa"/>
        </authorList>
    </citation>
    <scope>IDENTIFICATION</scope>
    <source>
        <strain evidence="5">MAF</strain>
    </source>
</reference>
<dbReference type="EnsemblMetazoa" id="AMEM012498-RA">
    <property type="protein sequence ID" value="AMEM012498-PA"/>
    <property type="gene ID" value="AMEM012498"/>
</dbReference>
<dbReference type="InterPro" id="IPR001806">
    <property type="entry name" value="Small_GTPase"/>
</dbReference>
<dbReference type="SMART" id="SM00173">
    <property type="entry name" value="RAS"/>
    <property type="match status" value="1"/>
</dbReference>
<dbReference type="Pfam" id="PF00071">
    <property type="entry name" value="Ras"/>
    <property type="match status" value="1"/>
</dbReference>
<dbReference type="GO" id="GO:0003006">
    <property type="term" value="P:developmental process involved in reproduction"/>
    <property type="evidence" value="ECO:0007669"/>
    <property type="project" value="UniProtKB-ARBA"/>
</dbReference>
<name>A0A182VC84_ANOME</name>
<dbReference type="PROSITE" id="PS51420">
    <property type="entry name" value="RHO"/>
    <property type="match status" value="1"/>
</dbReference>
<dbReference type="Proteomes" id="UP000075903">
    <property type="component" value="Unassembled WGS sequence"/>
</dbReference>
<dbReference type="PRINTS" id="PR00449">
    <property type="entry name" value="RASTRNSFRMNG"/>
</dbReference>
<dbReference type="GO" id="GO:0035099">
    <property type="term" value="P:hemocyte migration"/>
    <property type="evidence" value="ECO:0007669"/>
    <property type="project" value="UniProtKB-ARBA"/>
</dbReference>
<evidence type="ECO:0000256" key="1">
    <source>
        <dbReference type="ARBA" id="ARBA00010142"/>
    </source>
</evidence>
<keyword evidence="3" id="KW-0342">GTP-binding</keyword>
<dbReference type="InterPro" id="IPR003578">
    <property type="entry name" value="Small_GTPase_Rho"/>
</dbReference>
<dbReference type="PANTHER" id="PTHR24072">
    <property type="entry name" value="RHO FAMILY GTPASE"/>
    <property type="match status" value="1"/>
</dbReference>
<organism evidence="5 6">
    <name type="scientific">Anopheles merus</name>
    <name type="common">Mosquito</name>
    <dbReference type="NCBI Taxonomy" id="30066"/>
    <lineage>
        <taxon>Eukaryota</taxon>
        <taxon>Metazoa</taxon>
        <taxon>Ecdysozoa</taxon>
        <taxon>Arthropoda</taxon>
        <taxon>Hexapoda</taxon>
        <taxon>Insecta</taxon>
        <taxon>Pterygota</taxon>
        <taxon>Neoptera</taxon>
        <taxon>Endopterygota</taxon>
        <taxon>Diptera</taxon>
        <taxon>Nematocera</taxon>
        <taxon>Culicoidea</taxon>
        <taxon>Culicidae</taxon>
        <taxon>Anophelinae</taxon>
        <taxon>Anopheles</taxon>
    </lineage>
</organism>
<dbReference type="GO" id="GO:0001667">
    <property type="term" value="P:ameboidal-type cell migration"/>
    <property type="evidence" value="ECO:0007669"/>
    <property type="project" value="UniProtKB-ARBA"/>
</dbReference>
<protein>
    <recommendedName>
        <fullName evidence="7">Ras-like GTP-binding protein Rho1</fullName>
    </recommendedName>
</protein>
<dbReference type="SMART" id="SM00175">
    <property type="entry name" value="RAB"/>
    <property type="match status" value="1"/>
</dbReference>
<keyword evidence="6" id="KW-1185">Reference proteome</keyword>
<dbReference type="Gene3D" id="3.40.50.300">
    <property type="entry name" value="P-loop containing nucleotide triphosphate hydrolases"/>
    <property type="match status" value="1"/>
</dbReference>
<dbReference type="FunFam" id="3.40.50.300:FF:001179">
    <property type="entry name" value="Rho family GTPase"/>
    <property type="match status" value="1"/>
</dbReference>
<feature type="signal peptide" evidence="4">
    <location>
        <begin position="1"/>
        <end position="17"/>
    </location>
</feature>
<dbReference type="GO" id="GO:0035006">
    <property type="term" value="P:melanization defense response"/>
    <property type="evidence" value="ECO:0007669"/>
    <property type="project" value="UniProtKB-ARBA"/>
</dbReference>
<evidence type="ECO:0000256" key="4">
    <source>
        <dbReference type="SAM" id="SignalP"/>
    </source>
</evidence>
<evidence type="ECO:0000256" key="2">
    <source>
        <dbReference type="ARBA" id="ARBA00022741"/>
    </source>
</evidence>
<dbReference type="InterPro" id="IPR027417">
    <property type="entry name" value="P-loop_NTPase"/>
</dbReference>
<dbReference type="PROSITE" id="PS51419">
    <property type="entry name" value="RAB"/>
    <property type="match status" value="1"/>
</dbReference>
<dbReference type="VEuPathDB" id="VectorBase:AMEM21_002156"/>
<evidence type="ECO:0000256" key="3">
    <source>
        <dbReference type="ARBA" id="ARBA00023134"/>
    </source>
</evidence>
<dbReference type="GO" id="GO:0007264">
    <property type="term" value="P:small GTPase-mediated signal transduction"/>
    <property type="evidence" value="ECO:0007669"/>
    <property type="project" value="InterPro"/>
</dbReference>